<evidence type="ECO:0008006" key="4">
    <source>
        <dbReference type="Google" id="ProtNLM"/>
    </source>
</evidence>
<keyword evidence="3" id="KW-1185">Reference proteome</keyword>
<keyword evidence="1" id="KW-0812">Transmembrane</keyword>
<keyword evidence="1" id="KW-1133">Transmembrane helix</keyword>
<dbReference type="Proteomes" id="UP000298663">
    <property type="component" value="Unassembled WGS sequence"/>
</dbReference>
<comment type="caution">
    <text evidence="2">The sequence shown here is derived from an EMBL/GenBank/DDBJ whole genome shotgun (WGS) entry which is preliminary data.</text>
</comment>
<gene>
    <name evidence="2" type="ORF">L596_021861</name>
</gene>
<evidence type="ECO:0000256" key="1">
    <source>
        <dbReference type="SAM" id="Phobius"/>
    </source>
</evidence>
<feature type="transmembrane region" description="Helical" evidence="1">
    <location>
        <begin position="151"/>
        <end position="172"/>
    </location>
</feature>
<accession>A0A4U5MK29</accession>
<keyword evidence="1" id="KW-0472">Membrane</keyword>
<sequence length="242" mass="28588">MSKQAILVMTNRFPYASPSPTRMKDLASSHLISTMLRLTNPWRFFIFARQQRVFSTSTTVESKRRTVTSFYDEQVIQSVEGPKKDSRKNNQDVFKSMYESLLNQLTKIQKARLRGSSVVTSVQSSIEKTQDFLWTKFWHYYDRYDEKKSFAVLYLLYVAAVTAVVLTIVEFVSPHNPSSSQKKTQQTENFYSWTEQQEKNETLRRKQQEFYSALRDKESVDLKVERLQNEISFLKFDKRSNF</sequence>
<name>A0A4U5MK29_STECR</name>
<proteinExistence type="predicted"/>
<reference evidence="2 3" key="2">
    <citation type="journal article" date="2019" name="G3 (Bethesda)">
        <title>Hybrid Assembly of the Genome of the Entomopathogenic Nematode Steinernema carpocapsae Identifies the X-Chromosome.</title>
        <authorList>
            <person name="Serra L."/>
            <person name="Macchietto M."/>
            <person name="Macias-Munoz A."/>
            <person name="McGill C.J."/>
            <person name="Rodriguez I.M."/>
            <person name="Rodriguez B."/>
            <person name="Murad R."/>
            <person name="Mortazavi A."/>
        </authorList>
    </citation>
    <scope>NUCLEOTIDE SEQUENCE [LARGE SCALE GENOMIC DNA]</scope>
    <source>
        <strain evidence="2 3">ALL</strain>
    </source>
</reference>
<evidence type="ECO:0000313" key="2">
    <source>
        <dbReference type="EMBL" id="TKR69747.1"/>
    </source>
</evidence>
<protein>
    <recommendedName>
        <fullName evidence="4">Transmembrane protein</fullName>
    </recommendedName>
</protein>
<dbReference type="EMBL" id="AZBU02000007">
    <property type="protein sequence ID" value="TKR69747.1"/>
    <property type="molecule type" value="Genomic_DNA"/>
</dbReference>
<dbReference type="AlphaFoldDB" id="A0A4U5MK29"/>
<organism evidence="2 3">
    <name type="scientific">Steinernema carpocapsae</name>
    <name type="common">Entomopathogenic nematode</name>
    <dbReference type="NCBI Taxonomy" id="34508"/>
    <lineage>
        <taxon>Eukaryota</taxon>
        <taxon>Metazoa</taxon>
        <taxon>Ecdysozoa</taxon>
        <taxon>Nematoda</taxon>
        <taxon>Chromadorea</taxon>
        <taxon>Rhabditida</taxon>
        <taxon>Tylenchina</taxon>
        <taxon>Panagrolaimomorpha</taxon>
        <taxon>Strongyloidoidea</taxon>
        <taxon>Steinernematidae</taxon>
        <taxon>Steinernema</taxon>
    </lineage>
</organism>
<reference evidence="2 3" key="1">
    <citation type="journal article" date="2015" name="Genome Biol.">
        <title>Comparative genomics of Steinernema reveals deeply conserved gene regulatory networks.</title>
        <authorList>
            <person name="Dillman A.R."/>
            <person name="Macchietto M."/>
            <person name="Porter C.F."/>
            <person name="Rogers A."/>
            <person name="Williams B."/>
            <person name="Antoshechkin I."/>
            <person name="Lee M.M."/>
            <person name="Goodwin Z."/>
            <person name="Lu X."/>
            <person name="Lewis E.E."/>
            <person name="Goodrich-Blair H."/>
            <person name="Stock S.P."/>
            <person name="Adams B.J."/>
            <person name="Sternberg P.W."/>
            <person name="Mortazavi A."/>
        </authorList>
    </citation>
    <scope>NUCLEOTIDE SEQUENCE [LARGE SCALE GENOMIC DNA]</scope>
    <source>
        <strain evidence="2 3">ALL</strain>
    </source>
</reference>
<evidence type="ECO:0000313" key="3">
    <source>
        <dbReference type="Proteomes" id="UP000298663"/>
    </source>
</evidence>